<keyword evidence="1" id="KW-0547">Nucleotide-binding</keyword>
<accession>A0A2W7J0K4</accession>
<dbReference type="Gene3D" id="3.10.20.30">
    <property type="match status" value="1"/>
</dbReference>
<dbReference type="SUPFAM" id="SSF54285">
    <property type="entry name" value="MoaD/ThiS"/>
    <property type="match status" value="1"/>
</dbReference>
<dbReference type="EMBL" id="QKYU01000012">
    <property type="protein sequence ID" value="PZW45131.1"/>
    <property type="molecule type" value="Genomic_DNA"/>
</dbReference>
<dbReference type="GO" id="GO:0006777">
    <property type="term" value="P:Mo-molybdopterin cofactor biosynthetic process"/>
    <property type="evidence" value="ECO:0007669"/>
    <property type="project" value="InterPro"/>
</dbReference>
<keyword evidence="5" id="KW-1185">Reference proteome</keyword>
<dbReference type="InterPro" id="IPR003749">
    <property type="entry name" value="ThiS/MoaD-like"/>
</dbReference>
<dbReference type="PANTHER" id="PTHR33359:SF1">
    <property type="entry name" value="MOLYBDOPTERIN SYNTHASE SULFUR CARRIER SUBUNIT"/>
    <property type="match status" value="1"/>
</dbReference>
<dbReference type="Proteomes" id="UP000249688">
    <property type="component" value="Unassembled WGS sequence"/>
</dbReference>
<proteinExistence type="inferred from homology"/>
<dbReference type="InterPro" id="IPR044672">
    <property type="entry name" value="MOCS2A"/>
</dbReference>
<protein>
    <recommendedName>
        <fullName evidence="3">Molybdopterin synthase sulfur carrier subunit</fullName>
    </recommendedName>
</protein>
<dbReference type="InterPro" id="IPR012675">
    <property type="entry name" value="Beta-grasp_dom_sf"/>
</dbReference>
<evidence type="ECO:0000313" key="5">
    <source>
        <dbReference type="Proteomes" id="UP000249688"/>
    </source>
</evidence>
<dbReference type="Pfam" id="PF02597">
    <property type="entry name" value="ThiS"/>
    <property type="match status" value="1"/>
</dbReference>
<comment type="similarity">
    <text evidence="2">Belongs to the MoaD family.</text>
</comment>
<dbReference type="InterPro" id="IPR016155">
    <property type="entry name" value="Mopterin_synth/thiamin_S_b"/>
</dbReference>
<dbReference type="GO" id="GO:0000166">
    <property type="term" value="F:nucleotide binding"/>
    <property type="evidence" value="ECO:0007669"/>
    <property type="project" value="UniProtKB-KW"/>
</dbReference>
<dbReference type="RefSeq" id="WP_111398542.1">
    <property type="nucleotide sequence ID" value="NZ_QKYU01000012.1"/>
</dbReference>
<reference evidence="4 5" key="1">
    <citation type="submission" date="2018-06" db="EMBL/GenBank/DDBJ databases">
        <title>Genomic Encyclopedia of Archaeal and Bacterial Type Strains, Phase II (KMG-II): from individual species to whole genera.</title>
        <authorList>
            <person name="Goeker M."/>
        </authorList>
    </citation>
    <scope>NUCLEOTIDE SEQUENCE [LARGE SCALE GENOMIC DNA]</scope>
    <source>
        <strain evidence="4 5">DSM 24525</strain>
    </source>
</reference>
<evidence type="ECO:0000256" key="2">
    <source>
        <dbReference type="ARBA" id="ARBA00024200"/>
    </source>
</evidence>
<name>A0A2W7J0K4_9PROT</name>
<sequence>MQILYFAWLRQRTGVAEETVSPPPEVTTIGALIAWLAQRGPGHAAAFADPAQVRAALDQEMCGPDTPLGAAREVAFFPPVTGG</sequence>
<comment type="caution">
    <text evidence="4">The sequence shown here is derived from an EMBL/GenBank/DDBJ whole genome shotgun (WGS) entry which is preliminary data.</text>
</comment>
<dbReference type="PANTHER" id="PTHR33359">
    <property type="entry name" value="MOLYBDOPTERIN SYNTHASE SULFUR CARRIER SUBUNIT"/>
    <property type="match status" value="1"/>
</dbReference>
<dbReference type="AlphaFoldDB" id="A0A2W7J0K4"/>
<dbReference type="CDD" id="cd00754">
    <property type="entry name" value="Ubl_MoaD"/>
    <property type="match status" value="1"/>
</dbReference>
<dbReference type="NCBIfam" id="TIGR01682">
    <property type="entry name" value="moaD"/>
    <property type="match status" value="1"/>
</dbReference>
<dbReference type="OrthoDB" id="9800712at2"/>
<dbReference type="GO" id="GO:1990133">
    <property type="term" value="C:molybdopterin adenylyltransferase complex"/>
    <property type="evidence" value="ECO:0007669"/>
    <property type="project" value="TreeGrafter"/>
</dbReference>
<organism evidence="4 5">
    <name type="scientific">Humitalea rosea</name>
    <dbReference type="NCBI Taxonomy" id="990373"/>
    <lineage>
        <taxon>Bacteria</taxon>
        <taxon>Pseudomonadati</taxon>
        <taxon>Pseudomonadota</taxon>
        <taxon>Alphaproteobacteria</taxon>
        <taxon>Acetobacterales</taxon>
        <taxon>Roseomonadaceae</taxon>
        <taxon>Humitalea</taxon>
    </lineage>
</organism>
<gene>
    <name evidence="4" type="ORF">C8P66_112148</name>
</gene>
<evidence type="ECO:0000313" key="4">
    <source>
        <dbReference type="EMBL" id="PZW45131.1"/>
    </source>
</evidence>
<evidence type="ECO:0000256" key="3">
    <source>
        <dbReference type="ARBA" id="ARBA00024247"/>
    </source>
</evidence>
<evidence type="ECO:0000256" key="1">
    <source>
        <dbReference type="ARBA" id="ARBA00022741"/>
    </source>
</evidence>